<dbReference type="PROSITE" id="PS51296">
    <property type="entry name" value="RIESKE"/>
    <property type="match status" value="1"/>
</dbReference>
<dbReference type="GO" id="GO:0051537">
    <property type="term" value="F:2 iron, 2 sulfur cluster binding"/>
    <property type="evidence" value="ECO:0007669"/>
    <property type="project" value="UniProtKB-KW"/>
</dbReference>
<keyword evidence="9" id="KW-0223">Dioxygenase</keyword>
<feature type="domain" description="Rieske" evidence="8">
    <location>
        <begin position="35"/>
        <end position="121"/>
    </location>
</feature>
<accession>A0A5C6EQQ2</accession>
<dbReference type="PANTHER" id="PTHR43756">
    <property type="entry name" value="CHOLINE MONOOXYGENASE, CHLOROPLASTIC"/>
    <property type="match status" value="1"/>
</dbReference>
<dbReference type="CDD" id="cd00680">
    <property type="entry name" value="RHO_alpha_C"/>
    <property type="match status" value="1"/>
</dbReference>
<organism evidence="9 10">
    <name type="scientific">Rubripirellula tenax</name>
    <dbReference type="NCBI Taxonomy" id="2528015"/>
    <lineage>
        <taxon>Bacteria</taxon>
        <taxon>Pseudomonadati</taxon>
        <taxon>Planctomycetota</taxon>
        <taxon>Planctomycetia</taxon>
        <taxon>Pirellulales</taxon>
        <taxon>Pirellulaceae</taxon>
        <taxon>Rubripirellula</taxon>
    </lineage>
</organism>
<evidence type="ECO:0000313" key="9">
    <source>
        <dbReference type="EMBL" id="TWU50975.1"/>
    </source>
</evidence>
<dbReference type="RefSeq" id="WP_146459636.1">
    <property type="nucleotide sequence ID" value="NZ_SJPW01000005.1"/>
</dbReference>
<evidence type="ECO:0000256" key="7">
    <source>
        <dbReference type="SAM" id="MobiDB-lite"/>
    </source>
</evidence>
<comment type="similarity">
    <text evidence="1">Belongs to the bacterial ring-hydroxylating dioxygenase alpha subunit family.</text>
</comment>
<dbReference type="EC" id="1.14.12.1" evidence="9"/>
<feature type="compositionally biased region" description="Basic and acidic residues" evidence="7">
    <location>
        <begin position="378"/>
        <end position="389"/>
    </location>
</feature>
<dbReference type="PANTHER" id="PTHR43756:SF1">
    <property type="entry name" value="3-PHENYLPROPIONATE_CINNAMIC ACID DIOXYGENASE SUBUNIT ALPHA"/>
    <property type="match status" value="1"/>
</dbReference>
<evidence type="ECO:0000256" key="5">
    <source>
        <dbReference type="ARBA" id="ARBA00023004"/>
    </source>
</evidence>
<gene>
    <name evidence="9" type="primary">antA</name>
    <name evidence="9" type="ORF">Poly51_42680</name>
</gene>
<keyword evidence="6" id="KW-0411">Iron-sulfur</keyword>
<sequence length="419" mass="48282">MFVHKNRLRHLLRPPHYRDAEHFRTEVRQLFVPSWQFATTASELSRDGDFQTLTLLDTPILIRNFGGDIRAFINVCPHRHSMLTCAASGNSPVLKCQYHGWQFGVDGKTRKIPEPNAFRPWDRENSMLTPVRLQRCGDLLFVTLSDSVPELSDWMSPMFEEVESHFTTPLHRMGEVWEFDAACNWKVPVENTLESYHVAEVHPDWLGGVLPEEKFTQHHLDPRYTTLHYFADNKADRKMADVCRQLGGKSTPGYRHWHMHPNLVFVVTETFNYFVSCQPTGPTTCRLRSRMYPLWGTARTPWRKLVRFVAWRIGRRMMRGVFEQDRTVFGAQQRGIEASSHRGVIGIREERIHTFQKYVCEHTNIAPEVEPFDGPESDAAKSDAAKSEVQKSIAESSQTTPIENDDAPNDTLVVDDSSD</sequence>
<dbReference type="InterPro" id="IPR017941">
    <property type="entry name" value="Rieske_2Fe-2S"/>
</dbReference>
<evidence type="ECO:0000256" key="4">
    <source>
        <dbReference type="ARBA" id="ARBA00023002"/>
    </source>
</evidence>
<keyword evidence="4 9" id="KW-0560">Oxidoreductase</keyword>
<keyword evidence="2" id="KW-0001">2Fe-2S</keyword>
<evidence type="ECO:0000259" key="8">
    <source>
        <dbReference type="PROSITE" id="PS51296"/>
    </source>
</evidence>
<dbReference type="InterPro" id="IPR001663">
    <property type="entry name" value="Rng_hydr_dOase-A"/>
</dbReference>
<dbReference type="InterPro" id="IPR036922">
    <property type="entry name" value="Rieske_2Fe-2S_sf"/>
</dbReference>
<protein>
    <submittedName>
        <fullName evidence="9">Anthranilate 1,2-dioxygenase large subunit</fullName>
        <ecNumber evidence="9">1.14.12.1</ecNumber>
    </submittedName>
</protein>
<proteinExistence type="inferred from homology"/>
<evidence type="ECO:0000256" key="6">
    <source>
        <dbReference type="ARBA" id="ARBA00023014"/>
    </source>
</evidence>
<dbReference type="Gene3D" id="2.102.10.10">
    <property type="entry name" value="Rieske [2Fe-2S] iron-sulphur domain"/>
    <property type="match status" value="1"/>
</dbReference>
<reference evidence="9 10" key="1">
    <citation type="submission" date="2019-02" db="EMBL/GenBank/DDBJ databases">
        <title>Deep-cultivation of Planctomycetes and their phenomic and genomic characterization uncovers novel biology.</title>
        <authorList>
            <person name="Wiegand S."/>
            <person name="Jogler M."/>
            <person name="Boedeker C."/>
            <person name="Pinto D."/>
            <person name="Vollmers J."/>
            <person name="Rivas-Marin E."/>
            <person name="Kohn T."/>
            <person name="Peeters S.H."/>
            <person name="Heuer A."/>
            <person name="Rast P."/>
            <person name="Oberbeckmann S."/>
            <person name="Bunk B."/>
            <person name="Jeske O."/>
            <person name="Meyerdierks A."/>
            <person name="Storesund J.E."/>
            <person name="Kallscheuer N."/>
            <person name="Luecker S."/>
            <person name="Lage O.M."/>
            <person name="Pohl T."/>
            <person name="Merkel B.J."/>
            <person name="Hornburger P."/>
            <person name="Mueller R.-W."/>
            <person name="Bruemmer F."/>
            <person name="Labrenz M."/>
            <person name="Spormann A.M."/>
            <person name="Op Den Camp H."/>
            <person name="Overmann J."/>
            <person name="Amann R."/>
            <person name="Jetten M.S.M."/>
            <person name="Mascher T."/>
            <person name="Medema M.H."/>
            <person name="Devos D.P."/>
            <person name="Kaster A.-K."/>
            <person name="Ovreas L."/>
            <person name="Rohde M."/>
            <person name="Galperin M.Y."/>
            <person name="Jogler C."/>
        </authorList>
    </citation>
    <scope>NUCLEOTIDE SEQUENCE [LARGE SCALE GENOMIC DNA]</scope>
    <source>
        <strain evidence="9 10">Poly51</strain>
    </source>
</reference>
<evidence type="ECO:0000256" key="2">
    <source>
        <dbReference type="ARBA" id="ARBA00022714"/>
    </source>
</evidence>
<dbReference type="CDD" id="cd03469">
    <property type="entry name" value="Rieske_RO_Alpha_N"/>
    <property type="match status" value="1"/>
</dbReference>
<keyword evidence="10" id="KW-1185">Reference proteome</keyword>
<dbReference type="EMBL" id="SJPW01000005">
    <property type="protein sequence ID" value="TWU50975.1"/>
    <property type="molecule type" value="Genomic_DNA"/>
</dbReference>
<dbReference type="SUPFAM" id="SSF50022">
    <property type="entry name" value="ISP domain"/>
    <property type="match status" value="1"/>
</dbReference>
<dbReference type="GO" id="GO:0018618">
    <property type="term" value="F:anthranilate 1,2-dioxygenase (deaminating, decarboxylating) activity"/>
    <property type="evidence" value="ECO:0007669"/>
    <property type="project" value="UniProtKB-EC"/>
</dbReference>
<dbReference type="GO" id="GO:0005506">
    <property type="term" value="F:iron ion binding"/>
    <property type="evidence" value="ECO:0007669"/>
    <property type="project" value="InterPro"/>
</dbReference>
<keyword evidence="3" id="KW-0479">Metal-binding</keyword>
<dbReference type="Pfam" id="PF00848">
    <property type="entry name" value="Ring_hydroxyl_A"/>
    <property type="match status" value="1"/>
</dbReference>
<dbReference type="SUPFAM" id="SSF55961">
    <property type="entry name" value="Bet v1-like"/>
    <property type="match status" value="1"/>
</dbReference>
<feature type="region of interest" description="Disordered" evidence="7">
    <location>
        <begin position="368"/>
        <end position="419"/>
    </location>
</feature>
<dbReference type="Proteomes" id="UP000318288">
    <property type="component" value="Unassembled WGS sequence"/>
</dbReference>
<dbReference type="AlphaFoldDB" id="A0A5C6EQQ2"/>
<evidence type="ECO:0000256" key="3">
    <source>
        <dbReference type="ARBA" id="ARBA00022723"/>
    </source>
</evidence>
<keyword evidence="5" id="KW-0408">Iron</keyword>
<dbReference type="Gene3D" id="3.90.380.10">
    <property type="entry name" value="Naphthalene 1,2-dioxygenase Alpha Subunit, Chain A, domain 1"/>
    <property type="match status" value="2"/>
</dbReference>
<feature type="compositionally biased region" description="Polar residues" evidence="7">
    <location>
        <begin position="393"/>
        <end position="402"/>
    </location>
</feature>
<dbReference type="InterPro" id="IPR015879">
    <property type="entry name" value="Ring_hydroxy_dOase_asu_C_dom"/>
</dbReference>
<name>A0A5C6EQQ2_9BACT</name>
<dbReference type="Pfam" id="PF00355">
    <property type="entry name" value="Rieske"/>
    <property type="match status" value="1"/>
</dbReference>
<comment type="caution">
    <text evidence="9">The sequence shown here is derived from an EMBL/GenBank/DDBJ whole genome shotgun (WGS) entry which is preliminary data.</text>
</comment>
<dbReference type="PRINTS" id="PR00090">
    <property type="entry name" value="RNGDIOXGNASE"/>
</dbReference>
<dbReference type="OrthoDB" id="9800776at2"/>
<evidence type="ECO:0000313" key="10">
    <source>
        <dbReference type="Proteomes" id="UP000318288"/>
    </source>
</evidence>
<evidence type="ECO:0000256" key="1">
    <source>
        <dbReference type="ARBA" id="ARBA00008751"/>
    </source>
</evidence>